<organism evidence="1 2">
    <name type="scientific">Abeliophyllum distichum</name>
    <dbReference type="NCBI Taxonomy" id="126358"/>
    <lineage>
        <taxon>Eukaryota</taxon>
        <taxon>Viridiplantae</taxon>
        <taxon>Streptophyta</taxon>
        <taxon>Embryophyta</taxon>
        <taxon>Tracheophyta</taxon>
        <taxon>Spermatophyta</taxon>
        <taxon>Magnoliopsida</taxon>
        <taxon>eudicotyledons</taxon>
        <taxon>Gunneridae</taxon>
        <taxon>Pentapetalae</taxon>
        <taxon>asterids</taxon>
        <taxon>lamiids</taxon>
        <taxon>Lamiales</taxon>
        <taxon>Oleaceae</taxon>
        <taxon>Forsythieae</taxon>
        <taxon>Abeliophyllum</taxon>
    </lineage>
</organism>
<protein>
    <submittedName>
        <fullName evidence="1">Uncharacterized protein</fullName>
    </submittedName>
</protein>
<accession>A0ABD1PQD0</accession>
<name>A0ABD1PQD0_9LAMI</name>
<evidence type="ECO:0000313" key="2">
    <source>
        <dbReference type="Proteomes" id="UP001604336"/>
    </source>
</evidence>
<dbReference type="AlphaFoldDB" id="A0ABD1PQD0"/>
<keyword evidence="2" id="KW-1185">Reference proteome</keyword>
<sequence>MRCSMGGASCNVAQSQWARHLHEALLHEWSKMQCGRVPVEEALTRSIAPWKEQAAMWPSPSGRGTCTKRYSMGGASYKVAESQWERHLRDALHHGRSKLQCGRVPVGETLTRSIVPWKEQDAMWPSPSGRGTCAKFCSMGGASCNVPKFQ</sequence>
<reference evidence="2" key="1">
    <citation type="submission" date="2024-07" db="EMBL/GenBank/DDBJ databases">
        <title>Two chromosome-level genome assemblies of Korean endemic species Abeliophyllum distichum and Forsythia ovata (Oleaceae).</title>
        <authorList>
            <person name="Jang H."/>
        </authorList>
    </citation>
    <scope>NUCLEOTIDE SEQUENCE [LARGE SCALE GENOMIC DNA]</scope>
</reference>
<proteinExistence type="predicted"/>
<gene>
    <name evidence="1" type="ORF">Adt_41958</name>
</gene>
<comment type="caution">
    <text evidence="1">The sequence shown here is derived from an EMBL/GenBank/DDBJ whole genome shotgun (WGS) entry which is preliminary data.</text>
</comment>
<dbReference type="Proteomes" id="UP001604336">
    <property type="component" value="Unassembled WGS sequence"/>
</dbReference>
<dbReference type="EMBL" id="JBFOLK010000013">
    <property type="protein sequence ID" value="KAL2466107.1"/>
    <property type="molecule type" value="Genomic_DNA"/>
</dbReference>
<evidence type="ECO:0000313" key="1">
    <source>
        <dbReference type="EMBL" id="KAL2466107.1"/>
    </source>
</evidence>